<dbReference type="AlphaFoldDB" id="Q7F9K5"/>
<proteinExistence type="predicted"/>
<name>Q7F9K5_ORYSJ</name>
<evidence type="ECO:0000313" key="1">
    <source>
        <dbReference type="EMBL" id="CAE05382.1"/>
    </source>
</evidence>
<dbReference type="Proteomes" id="UP000000763">
    <property type="component" value="Chromosome 4"/>
</dbReference>
<protein>
    <submittedName>
        <fullName evidence="1">OSJNBa0022F16.6 protein</fullName>
    </submittedName>
</protein>
<accession>Q7F9K5</accession>
<reference evidence="2" key="2">
    <citation type="journal article" date="2008" name="Nucleic Acids Res.">
        <title>The rice annotation project database (RAP-DB): 2008 update.</title>
        <authorList>
            <consortium name="The rice annotation project (RAP)"/>
        </authorList>
    </citation>
    <scope>GENOME REANNOTATION</scope>
    <source>
        <strain evidence="2">cv. Nipponbare</strain>
    </source>
</reference>
<dbReference type="EMBL" id="AL731581">
    <property type="protein sequence ID" value="CAE05382.1"/>
    <property type="molecule type" value="Genomic_DNA"/>
</dbReference>
<reference evidence="2" key="1">
    <citation type="journal article" date="2005" name="Nature">
        <title>The map-based sequence of the rice genome.</title>
        <authorList>
            <consortium name="International rice genome sequencing project (IRGSP)"/>
            <person name="Matsumoto T."/>
            <person name="Wu J."/>
            <person name="Kanamori H."/>
            <person name="Katayose Y."/>
            <person name="Fujisawa M."/>
            <person name="Namiki N."/>
            <person name="Mizuno H."/>
            <person name="Yamamoto K."/>
            <person name="Antonio B.A."/>
            <person name="Baba T."/>
            <person name="Sakata K."/>
            <person name="Nagamura Y."/>
            <person name="Aoki H."/>
            <person name="Arikawa K."/>
            <person name="Arita K."/>
            <person name="Bito T."/>
            <person name="Chiden Y."/>
            <person name="Fujitsuka N."/>
            <person name="Fukunaka R."/>
            <person name="Hamada M."/>
            <person name="Harada C."/>
            <person name="Hayashi A."/>
            <person name="Hijishita S."/>
            <person name="Honda M."/>
            <person name="Hosokawa S."/>
            <person name="Ichikawa Y."/>
            <person name="Idonuma A."/>
            <person name="Iijima M."/>
            <person name="Ikeda M."/>
            <person name="Ikeno M."/>
            <person name="Ito K."/>
            <person name="Ito S."/>
            <person name="Ito T."/>
            <person name="Ito Y."/>
            <person name="Ito Y."/>
            <person name="Iwabuchi A."/>
            <person name="Kamiya K."/>
            <person name="Karasawa W."/>
            <person name="Kurita K."/>
            <person name="Katagiri S."/>
            <person name="Kikuta A."/>
            <person name="Kobayashi H."/>
            <person name="Kobayashi N."/>
            <person name="Machita K."/>
            <person name="Maehara T."/>
            <person name="Masukawa M."/>
            <person name="Mizubayashi T."/>
            <person name="Mukai Y."/>
            <person name="Nagasaki H."/>
            <person name="Nagata Y."/>
            <person name="Naito S."/>
            <person name="Nakashima M."/>
            <person name="Nakama Y."/>
            <person name="Nakamichi Y."/>
            <person name="Nakamura M."/>
            <person name="Meguro A."/>
            <person name="Negishi M."/>
            <person name="Ohta I."/>
            <person name="Ohta T."/>
            <person name="Okamoto M."/>
            <person name="Ono N."/>
            <person name="Saji S."/>
            <person name="Sakaguchi M."/>
            <person name="Sakai K."/>
            <person name="Shibata M."/>
            <person name="Shimokawa T."/>
            <person name="Song J."/>
            <person name="Takazaki Y."/>
            <person name="Terasawa K."/>
            <person name="Tsugane M."/>
            <person name="Tsuji K."/>
            <person name="Ueda S."/>
            <person name="Waki K."/>
            <person name="Yamagata H."/>
            <person name="Yamamoto M."/>
            <person name="Yamamoto S."/>
            <person name="Yamane H."/>
            <person name="Yoshiki S."/>
            <person name="Yoshihara R."/>
            <person name="Yukawa K."/>
            <person name="Zhong H."/>
            <person name="Yano M."/>
            <person name="Yuan Q."/>
            <person name="Ouyang S."/>
            <person name="Liu J."/>
            <person name="Jones K.M."/>
            <person name="Gansberger K."/>
            <person name="Moffat K."/>
            <person name="Hill J."/>
            <person name="Bera J."/>
            <person name="Fadrosh D."/>
            <person name="Jin S."/>
            <person name="Johri S."/>
            <person name="Kim M."/>
            <person name="Overton L."/>
            <person name="Reardon M."/>
            <person name="Tsitrin T."/>
            <person name="Vuong H."/>
            <person name="Weaver B."/>
            <person name="Ciecko A."/>
            <person name="Tallon L."/>
            <person name="Jackson J."/>
            <person name="Pai G."/>
            <person name="Aken S.V."/>
            <person name="Utterback T."/>
            <person name="Reidmuller S."/>
            <person name="Feldblyum T."/>
            <person name="Hsiao J."/>
            <person name="Zismann V."/>
            <person name="Iobst S."/>
            <person name="de Vazeille A.R."/>
            <person name="Buell C.R."/>
            <person name="Ying K."/>
            <person name="Li Y."/>
            <person name="Lu T."/>
            <person name="Huang Y."/>
            <person name="Zhao Q."/>
            <person name="Feng Q."/>
            <person name="Zhang L."/>
            <person name="Zhu J."/>
            <person name="Weng Q."/>
            <person name="Mu J."/>
            <person name="Lu Y."/>
            <person name="Fan D."/>
            <person name="Liu Y."/>
            <person name="Guan J."/>
            <person name="Zhang Y."/>
            <person name="Yu S."/>
            <person name="Liu X."/>
            <person name="Zhang Y."/>
            <person name="Hong G."/>
            <person name="Han B."/>
            <person name="Choisne N."/>
            <person name="Demange N."/>
            <person name="Orjeda G."/>
            <person name="Samain S."/>
            <person name="Cattolico L."/>
            <person name="Pelletier E."/>
            <person name="Couloux A."/>
            <person name="Segurens B."/>
            <person name="Wincker P."/>
            <person name="D'Hont A."/>
            <person name="Scarpelli C."/>
            <person name="Weissenbach J."/>
            <person name="Salanoubat M."/>
            <person name="Quetier F."/>
            <person name="Yu Y."/>
            <person name="Kim H.R."/>
            <person name="Rambo T."/>
            <person name="Currie J."/>
            <person name="Collura K."/>
            <person name="Luo M."/>
            <person name="Yang T."/>
            <person name="Ammiraju J.S.S."/>
            <person name="Engler F."/>
            <person name="Soderlund C."/>
            <person name="Wing R.A."/>
            <person name="Palmer L.E."/>
            <person name="de la Bastide M."/>
            <person name="Spiegel L."/>
            <person name="Nascimento L."/>
            <person name="Zutavern T."/>
            <person name="O'Shaughnessy A."/>
            <person name="Dike S."/>
            <person name="Dedhia N."/>
            <person name="Preston R."/>
            <person name="Balija V."/>
            <person name="McCombie W.R."/>
            <person name="Chow T."/>
            <person name="Chen H."/>
            <person name="Chung M."/>
            <person name="Chen C."/>
            <person name="Shaw J."/>
            <person name="Wu H."/>
            <person name="Hsiao K."/>
            <person name="Chao Y."/>
            <person name="Chu M."/>
            <person name="Cheng C."/>
            <person name="Hour A."/>
            <person name="Lee P."/>
            <person name="Lin S."/>
            <person name="Lin Y."/>
            <person name="Liou J."/>
            <person name="Liu S."/>
            <person name="Hsing Y."/>
            <person name="Raghuvanshi S."/>
            <person name="Mohanty A."/>
            <person name="Bharti A.K."/>
            <person name="Gaur A."/>
            <person name="Gupta V."/>
            <person name="Kumar D."/>
            <person name="Ravi V."/>
            <person name="Vij S."/>
            <person name="Kapur A."/>
            <person name="Khurana P."/>
            <person name="Khurana P."/>
            <person name="Khurana J.P."/>
            <person name="Tyagi A.K."/>
            <person name="Gaikwad K."/>
            <person name="Singh A."/>
            <person name="Dalal V."/>
            <person name="Srivastava S."/>
            <person name="Dixit A."/>
            <person name="Pal A.K."/>
            <person name="Ghazi I.A."/>
            <person name="Yadav M."/>
            <person name="Pandit A."/>
            <person name="Bhargava A."/>
            <person name="Sureshbabu K."/>
            <person name="Batra K."/>
            <person name="Sharma T.R."/>
            <person name="Mohapatra T."/>
            <person name="Singh N.K."/>
            <person name="Messing J."/>
            <person name="Nelson A.B."/>
            <person name="Fuks G."/>
            <person name="Kavchok S."/>
            <person name="Keizer G."/>
            <person name="Linton E."/>
            <person name="Llaca V."/>
            <person name="Song R."/>
            <person name="Tanyolac B."/>
            <person name="Young S."/>
            <person name="Ho-Il K."/>
            <person name="Hahn J.H."/>
            <person name="Sangsakoo G."/>
            <person name="Vanavichit A."/>
            <person name="de Mattos Luiz.A.T."/>
            <person name="Zimmer P.D."/>
            <person name="Malone G."/>
            <person name="Dellagostin O."/>
            <person name="de Oliveira A.C."/>
            <person name="Bevan M."/>
            <person name="Bancroft I."/>
            <person name="Minx P."/>
            <person name="Cordum H."/>
            <person name="Wilson R."/>
            <person name="Cheng Z."/>
            <person name="Jin W."/>
            <person name="Jiang J."/>
            <person name="Leong S.A."/>
            <person name="Iwama H."/>
            <person name="Gojobori T."/>
            <person name="Itoh T."/>
            <person name="Niimura Y."/>
            <person name="Fujii Y."/>
            <person name="Habara T."/>
            <person name="Sakai H."/>
            <person name="Sato Y."/>
            <person name="Wilson G."/>
            <person name="Kumar K."/>
            <person name="McCouch S."/>
            <person name="Juretic N."/>
            <person name="Hoen D."/>
            <person name="Wright S."/>
            <person name="Bruskiewich R."/>
            <person name="Bureau T."/>
            <person name="Miyao A."/>
            <person name="Hirochika H."/>
            <person name="Nishikawa T."/>
            <person name="Kadowaki K."/>
            <person name="Sugiura M."/>
            <person name="Burr B."/>
            <person name="Sasaki T."/>
        </authorList>
    </citation>
    <scope>NUCLEOTIDE SEQUENCE [LARGE SCALE GENOMIC DNA]</scope>
    <source>
        <strain evidence="2">cv. Nipponbare</strain>
    </source>
</reference>
<evidence type="ECO:0000313" key="2">
    <source>
        <dbReference type="Proteomes" id="UP000000763"/>
    </source>
</evidence>
<gene>
    <name evidence="1" type="primary">OSJNBa0022F16.6</name>
</gene>
<sequence>MVCVPRLIPGRGFYAQISSEITSEFPGVTTVHPMKDQARGVNFDKGEGTRRRLCGEACGRRSRAWLRASQFERPHGQRVYGEGHLAKHMDITQDGPWAEKAQWATMRPGALSPWLGQACWPVKSPYM</sequence>
<organism evidence="1 2">
    <name type="scientific">Oryza sativa subsp. japonica</name>
    <name type="common">Rice</name>
    <dbReference type="NCBI Taxonomy" id="39947"/>
    <lineage>
        <taxon>Eukaryota</taxon>
        <taxon>Viridiplantae</taxon>
        <taxon>Streptophyta</taxon>
        <taxon>Embryophyta</taxon>
        <taxon>Tracheophyta</taxon>
        <taxon>Spermatophyta</taxon>
        <taxon>Magnoliopsida</taxon>
        <taxon>Liliopsida</taxon>
        <taxon>Poales</taxon>
        <taxon>Poaceae</taxon>
        <taxon>BOP clade</taxon>
        <taxon>Oryzoideae</taxon>
        <taxon>Oryzeae</taxon>
        <taxon>Oryzinae</taxon>
        <taxon>Oryza</taxon>
        <taxon>Oryza sativa</taxon>
    </lineage>
</organism>